<evidence type="ECO:0000256" key="9">
    <source>
        <dbReference type="RuleBase" id="RU366078"/>
    </source>
</evidence>
<dbReference type="GO" id="GO:0004252">
    <property type="term" value="F:serine-type endopeptidase activity"/>
    <property type="evidence" value="ECO:0007669"/>
    <property type="project" value="UniProtKB-UniRule"/>
</dbReference>
<dbReference type="InterPro" id="IPR022700">
    <property type="entry name" value="CLIP"/>
</dbReference>
<evidence type="ECO:0000259" key="11">
    <source>
        <dbReference type="PROSITE" id="PS51888"/>
    </source>
</evidence>
<dbReference type="InterPro" id="IPR038565">
    <property type="entry name" value="CLIP_sf"/>
</dbReference>
<dbReference type="EC" id="3.4.21.-" evidence="8"/>
<evidence type="ECO:0000256" key="6">
    <source>
        <dbReference type="ARBA" id="ARBA00023180"/>
    </source>
</evidence>
<comment type="domain">
    <text evidence="9">The clip domain consists of 35-55 residues which are 'knitted' together usually by 3 conserved disulfide bonds forming a clip-like compact structure.</text>
</comment>
<feature type="non-terminal residue" evidence="12">
    <location>
        <position position="1"/>
    </location>
</feature>
<comment type="subcellular location">
    <subcellularLocation>
        <location evidence="9">Secreted</location>
    </subcellularLocation>
</comment>
<dbReference type="Proteomes" id="UP001445076">
    <property type="component" value="Unassembled WGS sequence"/>
</dbReference>
<gene>
    <name evidence="12" type="ORF">OTU49_001827</name>
</gene>
<evidence type="ECO:0000313" key="13">
    <source>
        <dbReference type="Proteomes" id="UP001445076"/>
    </source>
</evidence>
<dbReference type="PROSITE" id="PS00135">
    <property type="entry name" value="TRYPSIN_SER"/>
    <property type="match status" value="1"/>
</dbReference>
<evidence type="ECO:0000256" key="1">
    <source>
        <dbReference type="ARBA" id="ARBA00022670"/>
    </source>
</evidence>
<keyword evidence="9" id="KW-0964">Secreted</keyword>
<keyword evidence="5" id="KW-1015">Disulfide bond</keyword>
<dbReference type="GO" id="GO:0005576">
    <property type="term" value="C:extracellular region"/>
    <property type="evidence" value="ECO:0007669"/>
    <property type="project" value="UniProtKB-SubCell"/>
</dbReference>
<dbReference type="PANTHER" id="PTHR24256">
    <property type="entry name" value="TRYPTASE-RELATED"/>
    <property type="match status" value="1"/>
</dbReference>
<dbReference type="InterPro" id="IPR051487">
    <property type="entry name" value="Ser/Thr_Proteases_Immune/Dev"/>
</dbReference>
<keyword evidence="6" id="KW-0325">Glycoprotein</keyword>
<dbReference type="FunFam" id="2.40.10.10:FF:000028">
    <property type="entry name" value="Serine protease easter"/>
    <property type="match status" value="1"/>
</dbReference>
<dbReference type="SMART" id="SM00020">
    <property type="entry name" value="Tryp_SPc"/>
    <property type="match status" value="1"/>
</dbReference>
<dbReference type="CDD" id="cd00190">
    <property type="entry name" value="Tryp_SPc"/>
    <property type="match status" value="1"/>
</dbReference>
<keyword evidence="4 8" id="KW-0720">Serine protease</keyword>
<proteinExistence type="inferred from homology"/>
<dbReference type="PROSITE" id="PS51888">
    <property type="entry name" value="CLIP"/>
    <property type="match status" value="1"/>
</dbReference>
<sequence length="385" mass="41908">NTYHPYTLLASLTGTTMTRPQVMVMVIVQVMVMASVDAQSGTRCIQNKGQQGMCGPITTCPPLLSLLRQLRSRNPPKNGSQTLISSFCGYEGSIPLVCCPVNSSTAISQITGRSLLPSRCGISLLTQQIIDGEDASLLAWPWMVLLRGRTRGVLTWTCGGVLISERYVLTAAHCNDTTTTLESVRVGEHTLNINPDCEKGVCAPAPQDILVERIISHPDYKKPCNKCNDIALLRLSRPAVLNPIHVVPICLPVDLKQQMGITEDEFLDKHAWAAGWGSISRDSSVFIRLDTLQQVQLPITNSESCEIMRSSYPDPRMVLCAGGEGKDTCSGDSGGPLTLTNKGNTKHFVVGITSHGPSECGITNTQGIYTNVHYYVQWIIDNLQP</sequence>
<dbReference type="Gene3D" id="3.30.1640.30">
    <property type="match status" value="1"/>
</dbReference>
<organism evidence="12 13">
    <name type="scientific">Cherax quadricarinatus</name>
    <name type="common">Australian red claw crayfish</name>
    <dbReference type="NCBI Taxonomy" id="27406"/>
    <lineage>
        <taxon>Eukaryota</taxon>
        <taxon>Metazoa</taxon>
        <taxon>Ecdysozoa</taxon>
        <taxon>Arthropoda</taxon>
        <taxon>Crustacea</taxon>
        <taxon>Multicrustacea</taxon>
        <taxon>Malacostraca</taxon>
        <taxon>Eumalacostraca</taxon>
        <taxon>Eucarida</taxon>
        <taxon>Decapoda</taxon>
        <taxon>Pleocyemata</taxon>
        <taxon>Astacidea</taxon>
        <taxon>Parastacoidea</taxon>
        <taxon>Parastacidae</taxon>
        <taxon>Cherax</taxon>
    </lineage>
</organism>
<dbReference type="GO" id="GO:0006508">
    <property type="term" value="P:proteolysis"/>
    <property type="evidence" value="ECO:0007669"/>
    <property type="project" value="UniProtKB-KW"/>
</dbReference>
<dbReference type="SMART" id="SM00680">
    <property type="entry name" value="CLIP"/>
    <property type="match status" value="1"/>
</dbReference>
<dbReference type="PRINTS" id="PR00722">
    <property type="entry name" value="CHYMOTRYPSIN"/>
</dbReference>
<evidence type="ECO:0000256" key="8">
    <source>
        <dbReference type="RuleBase" id="RU363034"/>
    </source>
</evidence>
<dbReference type="EMBL" id="JARKIK010000028">
    <property type="protein sequence ID" value="KAK8742361.1"/>
    <property type="molecule type" value="Genomic_DNA"/>
</dbReference>
<evidence type="ECO:0000256" key="5">
    <source>
        <dbReference type="ARBA" id="ARBA00023157"/>
    </source>
</evidence>
<name>A0AAW0XD98_CHEQU</name>
<dbReference type="InterPro" id="IPR009003">
    <property type="entry name" value="Peptidase_S1_PA"/>
</dbReference>
<dbReference type="InterPro" id="IPR043504">
    <property type="entry name" value="Peptidase_S1_PA_chymotrypsin"/>
</dbReference>
<evidence type="ECO:0000256" key="7">
    <source>
        <dbReference type="ARBA" id="ARBA00024195"/>
    </source>
</evidence>
<evidence type="ECO:0000259" key="10">
    <source>
        <dbReference type="PROSITE" id="PS50240"/>
    </source>
</evidence>
<accession>A0AAW0XD98</accession>
<dbReference type="InterPro" id="IPR018114">
    <property type="entry name" value="TRYPSIN_HIS"/>
</dbReference>
<dbReference type="InterPro" id="IPR001254">
    <property type="entry name" value="Trypsin_dom"/>
</dbReference>
<dbReference type="InterPro" id="IPR001314">
    <property type="entry name" value="Peptidase_S1A"/>
</dbReference>
<keyword evidence="2" id="KW-0732">Signal</keyword>
<dbReference type="PROSITE" id="PS50240">
    <property type="entry name" value="TRYPSIN_DOM"/>
    <property type="match status" value="1"/>
</dbReference>
<evidence type="ECO:0000256" key="2">
    <source>
        <dbReference type="ARBA" id="ARBA00022729"/>
    </source>
</evidence>
<keyword evidence="1 8" id="KW-0645">Protease</keyword>
<dbReference type="AlphaFoldDB" id="A0AAW0XD98"/>
<dbReference type="PROSITE" id="PS00134">
    <property type="entry name" value="TRYPSIN_HIS"/>
    <property type="match status" value="1"/>
</dbReference>
<evidence type="ECO:0000256" key="4">
    <source>
        <dbReference type="ARBA" id="ARBA00022825"/>
    </source>
</evidence>
<dbReference type="Gene3D" id="2.40.10.10">
    <property type="entry name" value="Trypsin-like serine proteases"/>
    <property type="match status" value="2"/>
</dbReference>
<dbReference type="Pfam" id="PF12032">
    <property type="entry name" value="CLIP"/>
    <property type="match status" value="1"/>
</dbReference>
<evidence type="ECO:0000313" key="12">
    <source>
        <dbReference type="EMBL" id="KAK8742361.1"/>
    </source>
</evidence>
<comment type="similarity">
    <text evidence="7 9">Belongs to the peptidase S1 family. CLIP subfamily.</text>
</comment>
<feature type="domain" description="Clip" evidence="11">
    <location>
        <begin position="43"/>
        <end position="99"/>
    </location>
</feature>
<comment type="caution">
    <text evidence="12">The sequence shown here is derived from an EMBL/GenBank/DDBJ whole genome shotgun (WGS) entry which is preliminary data.</text>
</comment>
<dbReference type="SUPFAM" id="SSF50494">
    <property type="entry name" value="Trypsin-like serine proteases"/>
    <property type="match status" value="1"/>
</dbReference>
<keyword evidence="3 8" id="KW-0378">Hydrolase</keyword>
<keyword evidence="13" id="KW-1185">Reference proteome</keyword>
<evidence type="ECO:0000256" key="3">
    <source>
        <dbReference type="ARBA" id="ARBA00022801"/>
    </source>
</evidence>
<dbReference type="InterPro" id="IPR033116">
    <property type="entry name" value="TRYPSIN_SER"/>
</dbReference>
<reference evidence="12 13" key="1">
    <citation type="journal article" date="2024" name="BMC Genomics">
        <title>Genome assembly of redclaw crayfish (Cherax quadricarinatus) provides insights into its immune adaptation and hypoxia tolerance.</title>
        <authorList>
            <person name="Liu Z."/>
            <person name="Zheng J."/>
            <person name="Li H."/>
            <person name="Fang K."/>
            <person name="Wang S."/>
            <person name="He J."/>
            <person name="Zhou D."/>
            <person name="Weng S."/>
            <person name="Chi M."/>
            <person name="Gu Z."/>
            <person name="He J."/>
            <person name="Li F."/>
            <person name="Wang M."/>
        </authorList>
    </citation>
    <scope>NUCLEOTIDE SEQUENCE [LARGE SCALE GENOMIC DNA]</scope>
    <source>
        <strain evidence="12">ZL_2023a</strain>
    </source>
</reference>
<feature type="domain" description="Peptidase S1" evidence="10">
    <location>
        <begin position="129"/>
        <end position="384"/>
    </location>
</feature>
<protein>
    <recommendedName>
        <fullName evidence="9">CLIP domain-containing serine protease</fullName>
        <ecNumber evidence="8">3.4.21.-</ecNumber>
    </recommendedName>
</protein>
<dbReference type="Pfam" id="PF00089">
    <property type="entry name" value="Trypsin"/>
    <property type="match status" value="1"/>
</dbReference>